<sequence>MSSSWPDAASALLAGGSAEMALATMGAPTAPVVNGDPKSTLNMFVQRHCKKIITKEDIVYSTLSSNGQYQATVTVACLDGVQFAGEIARTAKDAEKSAATMALTHYADEVAVALAQPKSTNNKKRKASAAGIGGGPTPGDLAGLGGGLPDGGLGAGLGLPGGGSGGAPNEAQDNARVKLNNVLMRVVKRSLTKEDVVYNIAQTTGGYQCTLAIPCLSGEWAGLQWAGDVASKKKQAEENAALQAMSTLISDPAVAAAMAAPPAPKQPYKGKGRGKGKGKGGGYGWQSSDMGMGMGGMGGMW</sequence>
<gene>
    <name evidence="3" type="ORF">BRAN1462_LOCUS48736</name>
</gene>
<dbReference type="Gene3D" id="3.30.160.20">
    <property type="match status" value="1"/>
</dbReference>
<protein>
    <recommendedName>
        <fullName evidence="2">DRBM domain-containing protein</fullName>
    </recommendedName>
</protein>
<dbReference type="EMBL" id="HBGW01076647">
    <property type="protein sequence ID" value="CAD9628148.1"/>
    <property type="molecule type" value="Transcribed_RNA"/>
</dbReference>
<dbReference type="SUPFAM" id="SSF54768">
    <property type="entry name" value="dsRNA-binding domain-like"/>
    <property type="match status" value="1"/>
</dbReference>
<dbReference type="InterPro" id="IPR014720">
    <property type="entry name" value="dsRBD_dom"/>
</dbReference>
<accession>A0A7S2PZ83</accession>
<feature type="domain" description="DRBM" evidence="2">
    <location>
        <begin position="37"/>
        <end position="104"/>
    </location>
</feature>
<feature type="compositionally biased region" description="Basic residues" evidence="1">
    <location>
        <begin position="268"/>
        <end position="278"/>
    </location>
</feature>
<evidence type="ECO:0000259" key="2">
    <source>
        <dbReference type="Pfam" id="PF00035"/>
    </source>
</evidence>
<evidence type="ECO:0000256" key="1">
    <source>
        <dbReference type="SAM" id="MobiDB-lite"/>
    </source>
</evidence>
<name>A0A7S2PZ83_9DINO</name>
<organism evidence="3">
    <name type="scientific">Zooxanthella nutricula</name>
    <dbReference type="NCBI Taxonomy" id="1333877"/>
    <lineage>
        <taxon>Eukaryota</taxon>
        <taxon>Sar</taxon>
        <taxon>Alveolata</taxon>
        <taxon>Dinophyceae</taxon>
        <taxon>Peridiniales</taxon>
        <taxon>Peridiniales incertae sedis</taxon>
        <taxon>Zooxanthella</taxon>
    </lineage>
</organism>
<proteinExistence type="predicted"/>
<reference evidence="3" key="1">
    <citation type="submission" date="2021-01" db="EMBL/GenBank/DDBJ databases">
        <authorList>
            <person name="Corre E."/>
            <person name="Pelletier E."/>
            <person name="Niang G."/>
            <person name="Scheremetjew M."/>
            <person name="Finn R."/>
            <person name="Kale V."/>
            <person name="Holt S."/>
            <person name="Cochrane G."/>
            <person name="Meng A."/>
            <person name="Brown T."/>
            <person name="Cohen L."/>
        </authorList>
    </citation>
    <scope>NUCLEOTIDE SEQUENCE</scope>
    <source>
        <strain evidence="3">RCC3387</strain>
    </source>
</reference>
<feature type="region of interest" description="Disordered" evidence="1">
    <location>
        <begin position="260"/>
        <end position="284"/>
    </location>
</feature>
<evidence type="ECO:0000313" key="3">
    <source>
        <dbReference type="EMBL" id="CAD9628148.1"/>
    </source>
</evidence>
<dbReference type="AlphaFoldDB" id="A0A7S2PZ83"/>
<dbReference type="Pfam" id="PF00035">
    <property type="entry name" value="dsrm"/>
    <property type="match status" value="1"/>
</dbReference>